<dbReference type="Proteomes" id="UP000054217">
    <property type="component" value="Unassembled WGS sequence"/>
</dbReference>
<dbReference type="EMBL" id="KN832136">
    <property type="protein sequence ID" value="KIN93774.1"/>
    <property type="molecule type" value="Genomic_DNA"/>
</dbReference>
<dbReference type="OrthoDB" id="4476201at2759"/>
<reference evidence="2 3" key="1">
    <citation type="submission" date="2014-04" db="EMBL/GenBank/DDBJ databases">
        <authorList>
            <consortium name="DOE Joint Genome Institute"/>
            <person name="Kuo A."/>
            <person name="Kohler A."/>
            <person name="Costa M.D."/>
            <person name="Nagy L.G."/>
            <person name="Floudas D."/>
            <person name="Copeland A."/>
            <person name="Barry K.W."/>
            <person name="Cichocki N."/>
            <person name="Veneault-Fourrey C."/>
            <person name="LaButti K."/>
            <person name="Lindquist E.A."/>
            <person name="Lipzen A."/>
            <person name="Lundell T."/>
            <person name="Morin E."/>
            <person name="Murat C."/>
            <person name="Sun H."/>
            <person name="Tunlid A."/>
            <person name="Henrissat B."/>
            <person name="Grigoriev I.V."/>
            <person name="Hibbett D.S."/>
            <person name="Martin F."/>
            <person name="Nordberg H.P."/>
            <person name="Cantor M.N."/>
            <person name="Hua S.X."/>
        </authorList>
    </citation>
    <scope>NUCLEOTIDE SEQUENCE [LARGE SCALE GENOMIC DNA]</scope>
    <source>
        <strain evidence="2 3">Marx 270</strain>
    </source>
</reference>
<keyword evidence="3" id="KW-1185">Reference proteome</keyword>
<keyword evidence="1" id="KW-0812">Transmembrane</keyword>
<keyword evidence="1" id="KW-1133">Transmembrane helix</keyword>
<gene>
    <name evidence="2" type="ORF">M404DRAFT_1008752</name>
</gene>
<evidence type="ECO:0000256" key="1">
    <source>
        <dbReference type="SAM" id="Phobius"/>
    </source>
</evidence>
<evidence type="ECO:0000313" key="3">
    <source>
        <dbReference type="Proteomes" id="UP000054217"/>
    </source>
</evidence>
<dbReference type="HOGENOM" id="CLU_2062421_0_0_1"/>
<reference evidence="3" key="2">
    <citation type="submission" date="2015-01" db="EMBL/GenBank/DDBJ databases">
        <title>Evolutionary Origins and Diversification of the Mycorrhizal Mutualists.</title>
        <authorList>
            <consortium name="DOE Joint Genome Institute"/>
            <consortium name="Mycorrhizal Genomics Consortium"/>
            <person name="Kohler A."/>
            <person name="Kuo A."/>
            <person name="Nagy L.G."/>
            <person name="Floudas D."/>
            <person name="Copeland A."/>
            <person name="Barry K.W."/>
            <person name="Cichocki N."/>
            <person name="Veneault-Fourrey C."/>
            <person name="LaButti K."/>
            <person name="Lindquist E.A."/>
            <person name="Lipzen A."/>
            <person name="Lundell T."/>
            <person name="Morin E."/>
            <person name="Murat C."/>
            <person name="Riley R."/>
            <person name="Ohm R."/>
            <person name="Sun H."/>
            <person name="Tunlid A."/>
            <person name="Henrissat B."/>
            <person name="Grigoriev I.V."/>
            <person name="Hibbett D.S."/>
            <person name="Martin F."/>
        </authorList>
    </citation>
    <scope>NUCLEOTIDE SEQUENCE [LARGE SCALE GENOMIC DNA]</scope>
    <source>
        <strain evidence="3">Marx 270</strain>
    </source>
</reference>
<sequence>MKATLALWTFVVTVQYMIGSSMLLGASYQTFTFARDSALSLSNILYRANSFTGTSINTVWFVVFTAGPLGLARDCWHSSHRRHPYHVNYVALRCIYSPGSHSTMTLSQDLSNLASSVCR</sequence>
<evidence type="ECO:0000313" key="2">
    <source>
        <dbReference type="EMBL" id="KIN93774.1"/>
    </source>
</evidence>
<keyword evidence="1" id="KW-0472">Membrane</keyword>
<proteinExistence type="predicted"/>
<dbReference type="STRING" id="870435.A0A0C3MXZ2"/>
<accession>A0A0C3MXZ2</accession>
<dbReference type="AlphaFoldDB" id="A0A0C3MXZ2"/>
<feature type="transmembrane region" description="Helical" evidence="1">
    <location>
        <begin position="49"/>
        <end position="72"/>
    </location>
</feature>
<organism evidence="2 3">
    <name type="scientific">Pisolithus tinctorius Marx 270</name>
    <dbReference type="NCBI Taxonomy" id="870435"/>
    <lineage>
        <taxon>Eukaryota</taxon>
        <taxon>Fungi</taxon>
        <taxon>Dikarya</taxon>
        <taxon>Basidiomycota</taxon>
        <taxon>Agaricomycotina</taxon>
        <taxon>Agaricomycetes</taxon>
        <taxon>Agaricomycetidae</taxon>
        <taxon>Boletales</taxon>
        <taxon>Sclerodermatineae</taxon>
        <taxon>Pisolithaceae</taxon>
        <taxon>Pisolithus</taxon>
    </lineage>
</organism>
<dbReference type="InParanoid" id="A0A0C3MXZ2"/>
<name>A0A0C3MXZ2_PISTI</name>
<protein>
    <submittedName>
        <fullName evidence="2">Uncharacterized protein</fullName>
    </submittedName>
</protein>